<feature type="compositionally biased region" description="Basic and acidic residues" evidence="1">
    <location>
        <begin position="43"/>
        <end position="73"/>
    </location>
</feature>
<organism evidence="2 3">
    <name type="scientific">Parelaphostrongylus tenuis</name>
    <name type="common">Meningeal worm</name>
    <dbReference type="NCBI Taxonomy" id="148309"/>
    <lineage>
        <taxon>Eukaryota</taxon>
        <taxon>Metazoa</taxon>
        <taxon>Ecdysozoa</taxon>
        <taxon>Nematoda</taxon>
        <taxon>Chromadorea</taxon>
        <taxon>Rhabditida</taxon>
        <taxon>Rhabditina</taxon>
        <taxon>Rhabditomorpha</taxon>
        <taxon>Strongyloidea</taxon>
        <taxon>Metastrongylidae</taxon>
        <taxon>Parelaphostrongylus</taxon>
    </lineage>
</organism>
<accession>A0AAD5WLY2</accession>
<name>A0AAD5WLY2_PARTN</name>
<dbReference type="AlphaFoldDB" id="A0AAD5WLY2"/>
<evidence type="ECO:0000256" key="1">
    <source>
        <dbReference type="SAM" id="MobiDB-lite"/>
    </source>
</evidence>
<dbReference type="EMBL" id="JAHQIW010007472">
    <property type="protein sequence ID" value="KAJ1374601.1"/>
    <property type="molecule type" value="Genomic_DNA"/>
</dbReference>
<evidence type="ECO:0000313" key="3">
    <source>
        <dbReference type="Proteomes" id="UP001196413"/>
    </source>
</evidence>
<gene>
    <name evidence="2" type="ORF">KIN20_037317</name>
</gene>
<proteinExistence type="predicted"/>
<protein>
    <submittedName>
        <fullName evidence="2">Uncharacterized protein</fullName>
    </submittedName>
</protein>
<keyword evidence="3" id="KW-1185">Reference proteome</keyword>
<evidence type="ECO:0000313" key="2">
    <source>
        <dbReference type="EMBL" id="KAJ1374601.1"/>
    </source>
</evidence>
<feature type="region of interest" description="Disordered" evidence="1">
    <location>
        <begin position="1"/>
        <end position="73"/>
    </location>
</feature>
<reference evidence="2" key="1">
    <citation type="submission" date="2021-06" db="EMBL/GenBank/DDBJ databases">
        <title>Parelaphostrongylus tenuis whole genome reference sequence.</title>
        <authorList>
            <person name="Garwood T.J."/>
            <person name="Larsen P.A."/>
            <person name="Fountain-Jones N.M."/>
            <person name="Garbe J.R."/>
            <person name="Macchietto M.G."/>
            <person name="Kania S.A."/>
            <person name="Gerhold R.W."/>
            <person name="Richards J.E."/>
            <person name="Wolf T.M."/>
        </authorList>
    </citation>
    <scope>NUCLEOTIDE SEQUENCE</scope>
    <source>
        <strain evidence="2">MNPRO001-30</strain>
        <tissue evidence="2">Meninges</tissue>
    </source>
</reference>
<sequence length="73" mass="8519">MSRRRCYNNSVVSKSSMEKDMNVDVALRAPKLSRQARTPPSPNRERKNEREPPRRSAGPTEKKLDKQHVDDER</sequence>
<dbReference type="Proteomes" id="UP001196413">
    <property type="component" value="Unassembled WGS sequence"/>
</dbReference>
<comment type="caution">
    <text evidence="2">The sequence shown here is derived from an EMBL/GenBank/DDBJ whole genome shotgun (WGS) entry which is preliminary data.</text>
</comment>